<dbReference type="EMBL" id="MDYP01000148">
    <property type="protein sequence ID" value="OQD94298.1"/>
    <property type="molecule type" value="Genomic_DNA"/>
</dbReference>
<name>A0A1V6QYN5_9EURO</name>
<evidence type="ECO:0000313" key="3">
    <source>
        <dbReference type="Proteomes" id="UP000191518"/>
    </source>
</evidence>
<dbReference type="Proteomes" id="UP000191518">
    <property type="component" value="Unassembled WGS sequence"/>
</dbReference>
<organism evidence="2 3">
    <name type="scientific">Penicillium vulpinum</name>
    <dbReference type="NCBI Taxonomy" id="29845"/>
    <lineage>
        <taxon>Eukaryota</taxon>
        <taxon>Fungi</taxon>
        <taxon>Dikarya</taxon>
        <taxon>Ascomycota</taxon>
        <taxon>Pezizomycotina</taxon>
        <taxon>Eurotiomycetes</taxon>
        <taxon>Eurotiomycetidae</taxon>
        <taxon>Eurotiales</taxon>
        <taxon>Aspergillaceae</taxon>
        <taxon>Penicillium</taxon>
    </lineage>
</organism>
<protein>
    <submittedName>
        <fullName evidence="2">Uncharacterized protein</fullName>
    </submittedName>
</protein>
<feature type="non-terminal residue" evidence="2">
    <location>
        <position position="105"/>
    </location>
</feature>
<feature type="region of interest" description="Disordered" evidence="1">
    <location>
        <begin position="1"/>
        <end position="37"/>
    </location>
</feature>
<dbReference type="AlphaFoldDB" id="A0A1V6QYN5"/>
<feature type="non-terminal residue" evidence="2">
    <location>
        <position position="1"/>
    </location>
</feature>
<gene>
    <name evidence="2" type="ORF">PENVUL_c149G07310</name>
</gene>
<keyword evidence="3" id="KW-1185">Reference proteome</keyword>
<proteinExistence type="predicted"/>
<sequence length="105" mass="10941">PDLGPPMGDPNLETNPPKSRETVLFGGPDSDQSSTIEPTKTDIAVMSKEQPTSSVSGVPVEDPAPGLHDVVVDAVPLQELGTEDYGNTKDAFLVDLAVLEAGVTQ</sequence>
<accession>A0A1V6QYN5</accession>
<reference evidence="3" key="1">
    <citation type="journal article" date="2017" name="Nat. Microbiol.">
        <title>Global analysis of biosynthetic gene clusters reveals vast potential of secondary metabolite production in Penicillium species.</title>
        <authorList>
            <person name="Nielsen J.C."/>
            <person name="Grijseels S."/>
            <person name="Prigent S."/>
            <person name="Ji B."/>
            <person name="Dainat J."/>
            <person name="Nielsen K.F."/>
            <person name="Frisvad J.C."/>
            <person name="Workman M."/>
            <person name="Nielsen J."/>
        </authorList>
    </citation>
    <scope>NUCLEOTIDE SEQUENCE [LARGE SCALE GENOMIC DNA]</scope>
    <source>
        <strain evidence="3">IBT 29486</strain>
    </source>
</reference>
<comment type="caution">
    <text evidence="2">The sequence shown here is derived from an EMBL/GenBank/DDBJ whole genome shotgun (WGS) entry which is preliminary data.</text>
</comment>
<evidence type="ECO:0000313" key="2">
    <source>
        <dbReference type="EMBL" id="OQD94298.1"/>
    </source>
</evidence>
<evidence type="ECO:0000256" key="1">
    <source>
        <dbReference type="SAM" id="MobiDB-lite"/>
    </source>
</evidence>